<gene>
    <name evidence="3" type="ORF">EJQ19_19940</name>
</gene>
<dbReference type="Proteomes" id="UP000276128">
    <property type="component" value="Unassembled WGS sequence"/>
</dbReference>
<evidence type="ECO:0000256" key="1">
    <source>
        <dbReference type="ARBA" id="ARBA00006739"/>
    </source>
</evidence>
<dbReference type="PANTHER" id="PTHR22916">
    <property type="entry name" value="GLYCOSYLTRANSFERASE"/>
    <property type="match status" value="1"/>
</dbReference>
<sequence>MSKKLRVSIITASYNSEKYIEQTIQSVVQQTYTNIEYIIVDGGSTDSTLEIIQKYRERVAILISEPDNGVFEAFNKGLRVATGDIIYFLNSDDFLADDKAIEDISRIFNEYPDVKFVHGNIETLNDSTGYFDISGQSVSLLDIKEGRIPPHSASFVRKEIIAACGGFDLEYKIGSDTDLIVNIFKNYSEYCLYTNRVISKFRLGGLSSQGKNRKKAIEEINNILQKHFGTRPDYQQTILNTNLKYYKKWVEILLFSDHPISSCLTEYTINNVAIFGTREIAVLMLQDLKRSSIHTVAFLDNNVLRQGKEIMNTPICSPDWLKDHNQDIDAIILAIEGEYEEEIKDQIKSITNKDQLRIFSWREIILMNPNNTFI</sequence>
<keyword evidence="3" id="KW-0808">Transferase</keyword>
<dbReference type="InterPro" id="IPR001173">
    <property type="entry name" value="Glyco_trans_2-like"/>
</dbReference>
<proteinExistence type="inferred from homology"/>
<dbReference type="OrthoDB" id="9785185at2"/>
<dbReference type="SUPFAM" id="SSF53448">
    <property type="entry name" value="Nucleotide-diphospho-sugar transferases"/>
    <property type="match status" value="1"/>
</dbReference>
<dbReference type="AlphaFoldDB" id="A0A3S0BJD0"/>
<dbReference type="CDD" id="cd06433">
    <property type="entry name" value="GT_2_WfgS_like"/>
    <property type="match status" value="1"/>
</dbReference>
<name>A0A3S0BJD0_9BACL</name>
<dbReference type="InterPro" id="IPR029044">
    <property type="entry name" value="Nucleotide-diphossugar_trans"/>
</dbReference>
<dbReference type="RefSeq" id="WP_126142993.1">
    <property type="nucleotide sequence ID" value="NZ_RXHU01000062.1"/>
</dbReference>
<dbReference type="PANTHER" id="PTHR22916:SF3">
    <property type="entry name" value="UDP-GLCNAC:BETAGAL BETA-1,3-N-ACETYLGLUCOSAMINYLTRANSFERASE-LIKE PROTEIN 1"/>
    <property type="match status" value="1"/>
</dbReference>
<protein>
    <submittedName>
        <fullName evidence="3">Glycosyltransferase</fullName>
    </submittedName>
</protein>
<feature type="domain" description="Glycosyltransferase 2-like" evidence="2">
    <location>
        <begin position="8"/>
        <end position="113"/>
    </location>
</feature>
<evidence type="ECO:0000313" key="3">
    <source>
        <dbReference type="EMBL" id="RTE07921.1"/>
    </source>
</evidence>
<dbReference type="Gene3D" id="3.40.50.720">
    <property type="entry name" value="NAD(P)-binding Rossmann-like Domain"/>
    <property type="match status" value="1"/>
</dbReference>
<organism evidence="3 4">
    <name type="scientific">Paenibacillus whitsoniae</name>
    <dbReference type="NCBI Taxonomy" id="2496558"/>
    <lineage>
        <taxon>Bacteria</taxon>
        <taxon>Bacillati</taxon>
        <taxon>Bacillota</taxon>
        <taxon>Bacilli</taxon>
        <taxon>Bacillales</taxon>
        <taxon>Paenibacillaceae</taxon>
        <taxon>Paenibacillus</taxon>
    </lineage>
</organism>
<dbReference type="InterPro" id="IPR029063">
    <property type="entry name" value="SAM-dependent_MTases_sf"/>
</dbReference>
<keyword evidence="4" id="KW-1185">Reference proteome</keyword>
<dbReference type="Pfam" id="PF00535">
    <property type="entry name" value="Glycos_transf_2"/>
    <property type="match status" value="1"/>
</dbReference>
<dbReference type="GO" id="GO:0016758">
    <property type="term" value="F:hexosyltransferase activity"/>
    <property type="evidence" value="ECO:0007669"/>
    <property type="project" value="UniProtKB-ARBA"/>
</dbReference>
<evidence type="ECO:0000259" key="2">
    <source>
        <dbReference type="Pfam" id="PF00535"/>
    </source>
</evidence>
<evidence type="ECO:0000313" key="4">
    <source>
        <dbReference type="Proteomes" id="UP000276128"/>
    </source>
</evidence>
<dbReference type="SUPFAM" id="SSF53335">
    <property type="entry name" value="S-adenosyl-L-methionine-dependent methyltransferases"/>
    <property type="match status" value="1"/>
</dbReference>
<dbReference type="EMBL" id="RXHU01000062">
    <property type="protein sequence ID" value="RTE07921.1"/>
    <property type="molecule type" value="Genomic_DNA"/>
</dbReference>
<comment type="similarity">
    <text evidence="1">Belongs to the glycosyltransferase 2 family.</text>
</comment>
<reference evidence="3 4" key="1">
    <citation type="submission" date="2018-12" db="EMBL/GenBank/DDBJ databases">
        <title>Bacillus ochoae sp. nov., Paenibacillus whitsoniae sp. nov., Paenibacillus spiritus sp. nov. Isolated from the Mars Exploration Rover during spacecraft assembly.</title>
        <authorList>
            <person name="Seuylemezian A."/>
            <person name="Vaishampayan P."/>
        </authorList>
    </citation>
    <scope>NUCLEOTIDE SEQUENCE [LARGE SCALE GENOMIC DNA]</scope>
    <source>
        <strain evidence="3 4">MER 54</strain>
    </source>
</reference>
<dbReference type="Gene3D" id="3.90.550.10">
    <property type="entry name" value="Spore Coat Polysaccharide Biosynthesis Protein SpsA, Chain A"/>
    <property type="match status" value="1"/>
</dbReference>
<accession>A0A3S0BJD0</accession>
<comment type="caution">
    <text evidence="3">The sequence shown here is derived from an EMBL/GenBank/DDBJ whole genome shotgun (WGS) entry which is preliminary data.</text>
</comment>